<reference evidence="2 3" key="2">
    <citation type="submission" date="2020-06" db="EMBL/GenBank/DDBJ databases">
        <title>Antribacter stalactiti gen. nov., sp. nov., a new member of the family Nacardiaceae isolated from a cave.</title>
        <authorList>
            <person name="Kim I.S."/>
        </authorList>
    </citation>
    <scope>NUCLEOTIDE SEQUENCE [LARGE SCALE GENOMIC DNA]</scope>
    <source>
        <strain evidence="2 3">YC2-7</strain>
    </source>
</reference>
<dbReference type="RefSeq" id="WP_169585950.1">
    <property type="nucleotide sequence ID" value="NZ_VCQU01000003.1"/>
</dbReference>
<dbReference type="Proteomes" id="UP000535543">
    <property type="component" value="Unassembled WGS sequence"/>
</dbReference>
<dbReference type="AlphaFoldDB" id="A0A848KG55"/>
<reference evidence="2 3" key="1">
    <citation type="submission" date="2019-05" db="EMBL/GenBank/DDBJ databases">
        <authorList>
            <person name="Lee S.D."/>
        </authorList>
    </citation>
    <scope>NUCLEOTIDE SEQUENCE [LARGE SCALE GENOMIC DNA]</scope>
    <source>
        <strain evidence="2 3">YC2-7</strain>
    </source>
</reference>
<evidence type="ECO:0000313" key="3">
    <source>
        <dbReference type="Proteomes" id="UP000535543"/>
    </source>
</evidence>
<evidence type="ECO:0000256" key="1">
    <source>
        <dbReference type="SAM" id="MobiDB-lite"/>
    </source>
</evidence>
<dbReference type="EMBL" id="VCQU01000003">
    <property type="protein sequence ID" value="NMN95190.1"/>
    <property type="molecule type" value="Genomic_DNA"/>
</dbReference>
<gene>
    <name evidence="2" type="ORF">FGL95_09115</name>
</gene>
<protein>
    <submittedName>
        <fullName evidence="2">Uncharacterized protein</fullName>
    </submittedName>
</protein>
<organism evidence="2 3">
    <name type="scientific">Antrihabitans stalactiti</name>
    <dbReference type="NCBI Taxonomy" id="2584121"/>
    <lineage>
        <taxon>Bacteria</taxon>
        <taxon>Bacillati</taxon>
        <taxon>Actinomycetota</taxon>
        <taxon>Actinomycetes</taxon>
        <taxon>Mycobacteriales</taxon>
        <taxon>Nocardiaceae</taxon>
        <taxon>Antrihabitans</taxon>
    </lineage>
</organism>
<feature type="region of interest" description="Disordered" evidence="1">
    <location>
        <begin position="156"/>
        <end position="180"/>
    </location>
</feature>
<keyword evidence="3" id="KW-1185">Reference proteome</keyword>
<sequence>MNLFDIVAAPVRFAAAVGETAAGMAKLVGPRGPSRFIVQLAEATSSDRPAGQAIDRMLEEDGQLDRIMAPGGPIDRILAEGGILDRLLAEHGLLDQVLDAGGTLDQLVDALDQMTRMAPIIEAINNPMRGLDGSAQRISGAVDPVRNLAGSIPGLGRLSAASNATEPPVDVDSDVKDRKK</sequence>
<proteinExistence type="predicted"/>
<evidence type="ECO:0000313" key="2">
    <source>
        <dbReference type="EMBL" id="NMN95190.1"/>
    </source>
</evidence>
<comment type="caution">
    <text evidence="2">The sequence shown here is derived from an EMBL/GenBank/DDBJ whole genome shotgun (WGS) entry which is preliminary data.</text>
</comment>
<name>A0A848KG55_9NOCA</name>
<accession>A0A848KG55</accession>